<protein>
    <submittedName>
        <fullName evidence="1">DUF4244 domain-containing protein</fullName>
    </submittedName>
</protein>
<dbReference type="Proteomes" id="UP001183176">
    <property type="component" value="Unassembled WGS sequence"/>
</dbReference>
<evidence type="ECO:0000313" key="2">
    <source>
        <dbReference type="Proteomes" id="UP001183176"/>
    </source>
</evidence>
<proteinExistence type="predicted"/>
<dbReference type="Pfam" id="PF14029">
    <property type="entry name" value="DUF4244"/>
    <property type="match status" value="1"/>
</dbReference>
<gene>
    <name evidence="1" type="ORF">RM423_12335</name>
</gene>
<dbReference type="InterPro" id="IPR025338">
    <property type="entry name" value="DUF4244"/>
</dbReference>
<organism evidence="1 2">
    <name type="scientific">Jatrophihabitans lederbergiae</name>
    <dbReference type="NCBI Taxonomy" id="3075547"/>
    <lineage>
        <taxon>Bacteria</taxon>
        <taxon>Bacillati</taxon>
        <taxon>Actinomycetota</taxon>
        <taxon>Actinomycetes</taxon>
        <taxon>Jatrophihabitantales</taxon>
        <taxon>Jatrophihabitantaceae</taxon>
        <taxon>Jatrophihabitans</taxon>
    </lineage>
</organism>
<accession>A0ABU2JB25</accession>
<evidence type="ECO:0000313" key="1">
    <source>
        <dbReference type="EMBL" id="MDT0262181.1"/>
    </source>
</evidence>
<sequence>MAFAAVLFKVVRSAAVQEALSHIVTSALNVSL</sequence>
<comment type="caution">
    <text evidence="1">The sequence shown here is derived from an EMBL/GenBank/DDBJ whole genome shotgun (WGS) entry which is preliminary data.</text>
</comment>
<dbReference type="RefSeq" id="WP_311423330.1">
    <property type="nucleotide sequence ID" value="NZ_JAVREH010000014.1"/>
</dbReference>
<keyword evidence="2" id="KW-1185">Reference proteome</keyword>
<reference evidence="2" key="1">
    <citation type="submission" date="2023-07" db="EMBL/GenBank/DDBJ databases">
        <title>30 novel species of actinomycetes from the DSMZ collection.</title>
        <authorList>
            <person name="Nouioui I."/>
        </authorList>
    </citation>
    <scope>NUCLEOTIDE SEQUENCE [LARGE SCALE GENOMIC DNA]</scope>
    <source>
        <strain evidence="2">DSM 44399</strain>
    </source>
</reference>
<name>A0ABU2JB25_9ACTN</name>
<dbReference type="EMBL" id="JAVREH010000014">
    <property type="protein sequence ID" value="MDT0262181.1"/>
    <property type="molecule type" value="Genomic_DNA"/>
</dbReference>